<name>A0ABT2YXV9_9RHOB</name>
<dbReference type="Proteomes" id="UP001652503">
    <property type="component" value="Unassembled WGS sequence"/>
</dbReference>
<proteinExistence type="predicted"/>
<reference evidence="1 2" key="1">
    <citation type="submission" date="2022-10" db="EMBL/GenBank/DDBJ databases">
        <title>Defluviimonas sp. nov., isolated from ocean surface water.</title>
        <authorList>
            <person name="He W."/>
            <person name="Wang L."/>
            <person name="Zhang D.-F."/>
        </authorList>
    </citation>
    <scope>NUCLEOTIDE SEQUENCE [LARGE SCALE GENOMIC DNA]</scope>
    <source>
        <strain evidence="1 2">WL0075</strain>
    </source>
</reference>
<gene>
    <name evidence="1" type="ORF">OE647_03035</name>
</gene>
<sequence>MTMAHVPHAISYTGGAQLRQPGYAFGDGAIFLCHIGTNVHEEGGIWHADAVYSVSPDLLIAARANARAMASAKYAEQGIPTV</sequence>
<organism evidence="1 2">
    <name type="scientific">Albidovulum sediminicola</name>
    <dbReference type="NCBI Taxonomy" id="2984331"/>
    <lineage>
        <taxon>Bacteria</taxon>
        <taxon>Pseudomonadati</taxon>
        <taxon>Pseudomonadota</taxon>
        <taxon>Alphaproteobacteria</taxon>
        <taxon>Rhodobacterales</taxon>
        <taxon>Paracoccaceae</taxon>
        <taxon>Albidovulum</taxon>
    </lineage>
</organism>
<evidence type="ECO:0000313" key="2">
    <source>
        <dbReference type="Proteomes" id="UP001652503"/>
    </source>
</evidence>
<dbReference type="EMBL" id="JAOWLA010000002">
    <property type="protein sequence ID" value="MCV2863711.1"/>
    <property type="molecule type" value="Genomic_DNA"/>
</dbReference>
<keyword evidence="2" id="KW-1185">Reference proteome</keyword>
<dbReference type="RefSeq" id="WP_263720168.1">
    <property type="nucleotide sequence ID" value="NZ_JAOWLA010000002.1"/>
</dbReference>
<accession>A0ABT2YXV9</accession>
<protein>
    <submittedName>
        <fullName evidence="1">Uncharacterized protein</fullName>
    </submittedName>
</protein>
<comment type="caution">
    <text evidence="1">The sequence shown here is derived from an EMBL/GenBank/DDBJ whole genome shotgun (WGS) entry which is preliminary data.</text>
</comment>
<evidence type="ECO:0000313" key="1">
    <source>
        <dbReference type="EMBL" id="MCV2863711.1"/>
    </source>
</evidence>